<feature type="transmembrane region" description="Helical" evidence="5">
    <location>
        <begin position="284"/>
        <end position="305"/>
    </location>
</feature>
<dbReference type="Proteomes" id="UP000183410">
    <property type="component" value="Unassembled WGS sequence"/>
</dbReference>
<evidence type="ECO:0000256" key="2">
    <source>
        <dbReference type="ARBA" id="ARBA00022692"/>
    </source>
</evidence>
<dbReference type="EMBL" id="FONN01000001">
    <property type="protein sequence ID" value="SFE26645.1"/>
    <property type="molecule type" value="Genomic_DNA"/>
</dbReference>
<gene>
    <name evidence="6" type="ORF">SAMN04487969_101983</name>
</gene>
<feature type="transmembrane region" description="Helical" evidence="5">
    <location>
        <begin position="47"/>
        <end position="72"/>
    </location>
</feature>
<keyword evidence="7" id="KW-1185">Reference proteome</keyword>
<dbReference type="Pfam" id="PF00654">
    <property type="entry name" value="Voltage_CLC"/>
    <property type="match status" value="1"/>
</dbReference>
<organism evidence="6 7">
    <name type="scientific">Paenibacillus algorifonticola</name>
    <dbReference type="NCBI Taxonomy" id="684063"/>
    <lineage>
        <taxon>Bacteria</taxon>
        <taxon>Bacillati</taxon>
        <taxon>Bacillota</taxon>
        <taxon>Bacilli</taxon>
        <taxon>Bacillales</taxon>
        <taxon>Paenibacillaceae</taxon>
        <taxon>Paenibacillus</taxon>
    </lineage>
</organism>
<dbReference type="Gene3D" id="1.10.3080.10">
    <property type="entry name" value="Clc chloride channel"/>
    <property type="match status" value="1"/>
</dbReference>
<feature type="transmembrane region" description="Helical" evidence="5">
    <location>
        <begin position="177"/>
        <end position="200"/>
    </location>
</feature>
<dbReference type="PRINTS" id="PR00762">
    <property type="entry name" value="CLCHANNEL"/>
</dbReference>
<dbReference type="InterPro" id="IPR014743">
    <property type="entry name" value="Cl-channel_core"/>
</dbReference>
<dbReference type="SUPFAM" id="SSF81340">
    <property type="entry name" value="Clc chloride channel"/>
    <property type="match status" value="1"/>
</dbReference>
<feature type="transmembrane region" description="Helical" evidence="5">
    <location>
        <begin position="252"/>
        <end position="272"/>
    </location>
</feature>
<dbReference type="GO" id="GO:0016020">
    <property type="term" value="C:membrane"/>
    <property type="evidence" value="ECO:0007669"/>
    <property type="project" value="UniProtKB-SubCell"/>
</dbReference>
<protein>
    <submittedName>
        <fullName evidence="6">H+/Cl-antiporter ClcA</fullName>
    </submittedName>
</protein>
<feature type="transmembrane region" description="Helical" evidence="5">
    <location>
        <begin position="354"/>
        <end position="387"/>
    </location>
</feature>
<accession>A0A1I1Z4E5</accession>
<dbReference type="GO" id="GO:0015108">
    <property type="term" value="F:chloride transmembrane transporter activity"/>
    <property type="evidence" value="ECO:0007669"/>
    <property type="project" value="InterPro"/>
</dbReference>
<evidence type="ECO:0000256" key="4">
    <source>
        <dbReference type="ARBA" id="ARBA00023136"/>
    </source>
</evidence>
<keyword evidence="3 5" id="KW-1133">Transmembrane helix</keyword>
<sequence length="453" mass="48451">MTYNYMMLWFRCSDRNSLTHPKKGYRLKYQPIMSGELQLMKQRIRIFLIWLGIAGSTGVLTGAASALLLALLDTATNQRLAHPWLLWLLPLGGALVSCLYIKLGGDAGKGNNLVLEQLHAEDGGVPLRMAPLVLFGTMITHLFGGSAGREGTAVQMGGSMASYIGRLCRLGGLERKMLLICGISGGFGSVFGTPLAGAIFSLELLAIGLVPYWLLLPALAAGFTGHAVALGLGTHHSHYAIGSLPGFNIKLLLAIVLAAVLFGLTARLFVMLTHKLKALFSHYIPNPAIKSFIGGLLIILLVYVIGTRDYVGLGLPLMEQAFQEALSPFAFLLKILFTAVTLGAGFQGGEVTPLFVIGSALGSALGGLLSVSVPLLAGIGFVAVFGSSANTPLAAAVMGMELFGIEAFPYLLLGCIISYLFSGHTGIYWSRRTHKLKLRFKRQKQEKTLQETT</sequence>
<dbReference type="PANTHER" id="PTHR43427">
    <property type="entry name" value="CHLORIDE CHANNEL PROTEIN CLC-E"/>
    <property type="match status" value="1"/>
</dbReference>
<comment type="subcellular location">
    <subcellularLocation>
        <location evidence="1">Membrane</location>
        <topology evidence="1">Multi-pass membrane protein</topology>
    </subcellularLocation>
</comment>
<reference evidence="7" key="1">
    <citation type="submission" date="2016-10" db="EMBL/GenBank/DDBJ databases">
        <authorList>
            <person name="Varghese N."/>
            <person name="Submissions S."/>
        </authorList>
    </citation>
    <scope>NUCLEOTIDE SEQUENCE [LARGE SCALE GENOMIC DNA]</scope>
    <source>
        <strain evidence="7">CGMCC 1.10223</strain>
    </source>
</reference>
<proteinExistence type="predicted"/>
<evidence type="ECO:0000313" key="7">
    <source>
        <dbReference type="Proteomes" id="UP000183410"/>
    </source>
</evidence>
<evidence type="ECO:0000256" key="3">
    <source>
        <dbReference type="ARBA" id="ARBA00022989"/>
    </source>
</evidence>
<keyword evidence="2 5" id="KW-0812">Transmembrane</keyword>
<keyword evidence="4 5" id="KW-0472">Membrane</keyword>
<feature type="transmembrane region" description="Helical" evidence="5">
    <location>
        <begin position="212"/>
        <end position="232"/>
    </location>
</feature>
<evidence type="ECO:0000313" key="6">
    <source>
        <dbReference type="EMBL" id="SFE26645.1"/>
    </source>
</evidence>
<name>A0A1I1Z4E5_9BACL</name>
<evidence type="ECO:0000256" key="1">
    <source>
        <dbReference type="ARBA" id="ARBA00004141"/>
    </source>
</evidence>
<feature type="transmembrane region" description="Helical" evidence="5">
    <location>
        <begin position="84"/>
        <end position="104"/>
    </location>
</feature>
<dbReference type="AlphaFoldDB" id="A0A1I1Z4E5"/>
<dbReference type="InterPro" id="IPR050368">
    <property type="entry name" value="ClC-type_chloride_channel"/>
</dbReference>
<evidence type="ECO:0000256" key="5">
    <source>
        <dbReference type="SAM" id="Phobius"/>
    </source>
</evidence>
<feature type="transmembrane region" description="Helical" evidence="5">
    <location>
        <begin position="407"/>
        <end position="429"/>
    </location>
</feature>
<feature type="transmembrane region" description="Helical" evidence="5">
    <location>
        <begin position="325"/>
        <end position="342"/>
    </location>
</feature>
<dbReference type="InterPro" id="IPR001807">
    <property type="entry name" value="ClC"/>
</dbReference>
<dbReference type="PANTHER" id="PTHR43427:SF12">
    <property type="entry name" value="CHLORIDE TRANSPORTER"/>
    <property type="match status" value="1"/>
</dbReference>